<protein>
    <submittedName>
        <fullName evidence="1">Uncharacterized protein</fullName>
    </submittedName>
</protein>
<gene>
    <name evidence="1" type="ORF">MC7420_1412</name>
</gene>
<proteinExistence type="predicted"/>
<dbReference type="HOGENOM" id="CLU_3232200_0_0_3"/>
<name>B4VRL4_9CYAN</name>
<organism evidence="1 2">
    <name type="scientific">Coleofasciculus chthonoplastes PCC 7420</name>
    <dbReference type="NCBI Taxonomy" id="118168"/>
    <lineage>
        <taxon>Bacteria</taxon>
        <taxon>Bacillati</taxon>
        <taxon>Cyanobacteriota</taxon>
        <taxon>Cyanophyceae</taxon>
        <taxon>Coleofasciculales</taxon>
        <taxon>Coleofasciculaceae</taxon>
        <taxon>Coleofasciculus</taxon>
    </lineage>
</organism>
<dbReference type="AlphaFoldDB" id="B4VRL4"/>
<keyword evidence="2" id="KW-1185">Reference proteome</keyword>
<evidence type="ECO:0000313" key="2">
    <source>
        <dbReference type="Proteomes" id="UP000003835"/>
    </source>
</evidence>
<evidence type="ECO:0000313" key="1">
    <source>
        <dbReference type="EMBL" id="EDX75494.1"/>
    </source>
</evidence>
<sequence length="43" mass="4644">MDLTDGGGLGEAISPMLYPSTPLRVSALDTWDHPQVNFIGQSR</sequence>
<dbReference type="STRING" id="118168.MC7420_1412"/>
<accession>B4VRL4</accession>
<dbReference type="EMBL" id="DS989849">
    <property type="protein sequence ID" value="EDX75494.1"/>
    <property type="molecule type" value="Genomic_DNA"/>
</dbReference>
<dbReference type="Proteomes" id="UP000003835">
    <property type="component" value="Unassembled WGS sequence"/>
</dbReference>
<reference evidence="1 2" key="1">
    <citation type="submission" date="2008-07" db="EMBL/GenBank/DDBJ databases">
        <authorList>
            <person name="Tandeau de Marsac N."/>
            <person name="Ferriera S."/>
            <person name="Johnson J."/>
            <person name="Kravitz S."/>
            <person name="Beeson K."/>
            <person name="Sutton G."/>
            <person name="Rogers Y.-H."/>
            <person name="Friedman R."/>
            <person name="Frazier M."/>
            <person name="Venter J.C."/>
        </authorList>
    </citation>
    <scope>NUCLEOTIDE SEQUENCE [LARGE SCALE GENOMIC DNA]</scope>
    <source>
        <strain evidence="1 2">PCC 7420</strain>
    </source>
</reference>